<name>A0A1I1IDT0_9RHOB</name>
<keyword evidence="4" id="KW-1185">Reference proteome</keyword>
<feature type="transmembrane region" description="Helical" evidence="1">
    <location>
        <begin position="148"/>
        <end position="167"/>
    </location>
</feature>
<evidence type="ECO:0000313" key="4">
    <source>
        <dbReference type="Proteomes" id="UP000231644"/>
    </source>
</evidence>
<gene>
    <name evidence="3" type="ORF">SAMN05421762_0526</name>
</gene>
<feature type="signal peptide" evidence="2">
    <location>
        <begin position="1"/>
        <end position="23"/>
    </location>
</feature>
<accession>A0A1I1IDT0</accession>
<dbReference type="RefSeq" id="WP_139199466.1">
    <property type="nucleotide sequence ID" value="NZ_BAABWI010000001.1"/>
</dbReference>
<protein>
    <submittedName>
        <fullName evidence="3">VPLPA-CTERM protein sorting domain-containing protein</fullName>
    </submittedName>
</protein>
<dbReference type="AlphaFoldDB" id="A0A1I1IDT0"/>
<sequence length="173" mass="17958">MTNFLKTMALGAGLAFAATTASAVSVSSYDADLYIGDEVSVGVETVGYESFGNTAVSFNVMQESRVFGSFTVNPYNMNPQSPDYVTIEYSFEGGPLMNIDLTGAPANNPVLAFAFGNEVFTPGVLTFYINGVSGKGGGTVDIDLTVSAVPVAPAGVMLLSGLGALVARRRKKS</sequence>
<proteinExistence type="predicted"/>
<evidence type="ECO:0000313" key="3">
    <source>
        <dbReference type="EMBL" id="SFC31913.1"/>
    </source>
</evidence>
<keyword evidence="1" id="KW-0812">Transmembrane</keyword>
<organism evidence="3 4">
    <name type="scientific">Pseudooceanicola nitratireducens</name>
    <dbReference type="NCBI Taxonomy" id="517719"/>
    <lineage>
        <taxon>Bacteria</taxon>
        <taxon>Pseudomonadati</taxon>
        <taxon>Pseudomonadota</taxon>
        <taxon>Alphaproteobacteria</taxon>
        <taxon>Rhodobacterales</taxon>
        <taxon>Paracoccaceae</taxon>
        <taxon>Pseudooceanicola</taxon>
    </lineage>
</organism>
<keyword evidence="1" id="KW-1133">Transmembrane helix</keyword>
<evidence type="ECO:0000256" key="1">
    <source>
        <dbReference type="SAM" id="Phobius"/>
    </source>
</evidence>
<feature type="chain" id="PRO_5014148035" evidence="2">
    <location>
        <begin position="24"/>
        <end position="173"/>
    </location>
</feature>
<dbReference type="EMBL" id="FOLX01000001">
    <property type="protein sequence ID" value="SFC31913.1"/>
    <property type="molecule type" value="Genomic_DNA"/>
</dbReference>
<evidence type="ECO:0000256" key="2">
    <source>
        <dbReference type="SAM" id="SignalP"/>
    </source>
</evidence>
<dbReference type="Proteomes" id="UP000231644">
    <property type="component" value="Unassembled WGS sequence"/>
</dbReference>
<keyword evidence="1" id="KW-0472">Membrane</keyword>
<reference evidence="3 4" key="1">
    <citation type="submission" date="2016-10" db="EMBL/GenBank/DDBJ databases">
        <authorList>
            <person name="de Groot N.N."/>
        </authorList>
    </citation>
    <scope>NUCLEOTIDE SEQUENCE [LARGE SCALE GENOMIC DNA]</scope>
    <source>
        <strain evidence="3 4">DSM 29619</strain>
    </source>
</reference>
<keyword evidence="2" id="KW-0732">Signal</keyword>